<protein>
    <recommendedName>
        <fullName evidence="2">(S)-2-hydroxy-acid oxidase</fullName>
        <ecNumber evidence="2">1.1.3.15</ecNumber>
    </recommendedName>
</protein>
<dbReference type="GO" id="GO:0010181">
    <property type="term" value="F:FMN binding"/>
    <property type="evidence" value="ECO:0007669"/>
    <property type="project" value="InterPro"/>
</dbReference>
<evidence type="ECO:0000256" key="8">
    <source>
        <dbReference type="ARBA" id="ARBA00029327"/>
    </source>
</evidence>
<feature type="binding site" evidence="10">
    <location>
        <position position="110"/>
    </location>
    <ligand>
        <name>FMN</name>
        <dbReference type="ChEBI" id="CHEBI:58210"/>
    </ligand>
</feature>
<feature type="domain" description="FMN hydroxy acid dehydrogenase" evidence="11">
    <location>
        <begin position="2"/>
        <end position="362"/>
    </location>
</feature>
<evidence type="ECO:0000256" key="4">
    <source>
        <dbReference type="ARBA" id="ARBA00022643"/>
    </source>
</evidence>
<evidence type="ECO:0000259" key="11">
    <source>
        <dbReference type="PROSITE" id="PS51349"/>
    </source>
</evidence>
<evidence type="ECO:0000313" key="12">
    <source>
        <dbReference type="EMBL" id="CAD5112776.1"/>
    </source>
</evidence>
<dbReference type="Gene3D" id="3.20.20.70">
    <property type="entry name" value="Aldolase class I"/>
    <property type="match status" value="1"/>
</dbReference>
<keyword evidence="13" id="KW-1185">Reference proteome</keyword>
<dbReference type="SUPFAM" id="SSF51395">
    <property type="entry name" value="FMN-linked oxidoreductases"/>
    <property type="match status" value="1"/>
</dbReference>
<dbReference type="GO" id="GO:0003973">
    <property type="term" value="F:(S)-2-hydroxy-acid oxidase activity"/>
    <property type="evidence" value="ECO:0007669"/>
    <property type="project" value="UniProtKB-EC"/>
</dbReference>
<evidence type="ECO:0000256" key="1">
    <source>
        <dbReference type="ARBA" id="ARBA00001917"/>
    </source>
</evidence>
<dbReference type="EMBL" id="CAJFCJ010000003">
    <property type="protein sequence ID" value="CAD5112776.1"/>
    <property type="molecule type" value="Genomic_DNA"/>
</dbReference>
<dbReference type="EC" id="1.1.3.15" evidence="2"/>
<feature type="binding site" evidence="10">
    <location>
        <begin position="314"/>
        <end position="315"/>
    </location>
    <ligand>
        <name>FMN</name>
        <dbReference type="ChEBI" id="CHEBI:58210"/>
    </ligand>
</feature>
<keyword evidence="5" id="KW-0560">Oxidoreductase</keyword>
<sequence length="362" mass="40076">MASEKVPFSLDDIEKAAKKKMEKDVADYIYGGADQHQGVVRNQKVMKEILLNPKVCANLSTRDLSTTILGYKISMPIGFSPTGCREWVIDDGETYAAKSAASWNIPFSLSSFTEIPLEMVNESMKEFGDPLRIMQMSVYPEEAMTKEIIKRVEKCGFQAIVLTLDHPVHGRRSFDGSEGDDPWEETGLPNLPEKLLLDYEKSIRDGTLEEIETSTESWQDITKIKRMTKLKVIAKGIARPNDALEAIKAGADAIWISNHGGRQLGDGPATIDCLRRIAPVVKQFGVEIYIDGGFRSGNDVLKALALGARCIFIGRPVLSALAVKGEEGVSDMLKIMKRELDISMALCGCRNIEEVSESILWT</sequence>
<dbReference type="InterPro" id="IPR013785">
    <property type="entry name" value="Aldolase_TIM"/>
</dbReference>
<dbReference type="PANTHER" id="PTHR10578">
    <property type="entry name" value="S -2-HYDROXY-ACID OXIDASE-RELATED"/>
    <property type="match status" value="1"/>
</dbReference>
<comment type="catalytic activity">
    <reaction evidence="7">
        <text>a (2S)-2-hydroxycarboxylate + O2 = a 2-oxocarboxylate + H2O2</text>
        <dbReference type="Rhea" id="RHEA:16789"/>
        <dbReference type="ChEBI" id="CHEBI:15379"/>
        <dbReference type="ChEBI" id="CHEBI:16240"/>
        <dbReference type="ChEBI" id="CHEBI:35179"/>
        <dbReference type="ChEBI" id="CHEBI:58123"/>
        <dbReference type="EC" id="1.1.3.15"/>
    </reaction>
    <physiologicalReaction direction="left-to-right" evidence="7">
        <dbReference type="Rhea" id="RHEA:16790"/>
    </physiologicalReaction>
</comment>
<dbReference type="OrthoDB" id="6274671at2759"/>
<evidence type="ECO:0000256" key="10">
    <source>
        <dbReference type="PIRSR" id="PIRSR000138-2"/>
    </source>
</evidence>
<proteinExistence type="inferred from homology"/>
<name>A0A7I8V959_9ANNE</name>
<feature type="binding site" evidence="10">
    <location>
        <position position="259"/>
    </location>
    <ligand>
        <name>glyoxylate</name>
        <dbReference type="ChEBI" id="CHEBI:36655"/>
    </ligand>
</feature>
<dbReference type="InterPro" id="IPR037396">
    <property type="entry name" value="FMN_HAD"/>
</dbReference>
<evidence type="ECO:0000256" key="5">
    <source>
        <dbReference type="ARBA" id="ARBA00023002"/>
    </source>
</evidence>
<feature type="binding site" evidence="10">
    <location>
        <begin position="81"/>
        <end position="83"/>
    </location>
    <ligand>
        <name>FMN</name>
        <dbReference type="ChEBI" id="CHEBI:58210"/>
    </ligand>
</feature>
<dbReference type="PROSITE" id="PS00557">
    <property type="entry name" value="FMN_HYDROXY_ACID_DH_1"/>
    <property type="match status" value="1"/>
</dbReference>
<comment type="caution">
    <text evidence="12">The sequence shown here is derived from an EMBL/GenBank/DDBJ whole genome shotgun (WGS) entry which is preliminary data.</text>
</comment>
<accession>A0A7I8V959</accession>
<gene>
    <name evidence="12" type="ORF">DGYR_LOCUS1858</name>
</gene>
<evidence type="ECO:0000256" key="6">
    <source>
        <dbReference type="ARBA" id="ARBA00024042"/>
    </source>
</evidence>
<dbReference type="InterPro" id="IPR008259">
    <property type="entry name" value="FMN_hydac_DH_AS"/>
</dbReference>
<dbReference type="AlphaFoldDB" id="A0A7I8V959"/>
<feature type="active site" description="Proton acceptor" evidence="9">
    <location>
        <position position="259"/>
    </location>
</feature>
<dbReference type="CDD" id="cd02809">
    <property type="entry name" value="alpha_hydroxyacid_oxid_FMN"/>
    <property type="match status" value="1"/>
</dbReference>
<comment type="similarity">
    <text evidence="6">Belongs to the FMN-dependent alpha-hydroxy acid dehydrogenase family.</text>
</comment>
<reference evidence="12 13" key="1">
    <citation type="submission" date="2020-08" db="EMBL/GenBank/DDBJ databases">
        <authorList>
            <person name="Hejnol A."/>
        </authorList>
    </citation>
    <scope>NUCLEOTIDE SEQUENCE [LARGE SCALE GENOMIC DNA]</scope>
</reference>
<dbReference type="FunFam" id="3.20.20.70:FF:000056">
    <property type="entry name" value="hydroxyacid oxidase 2"/>
    <property type="match status" value="1"/>
</dbReference>
<dbReference type="PIRSF" id="PIRSF000138">
    <property type="entry name" value="Al-hdrx_acd_dh"/>
    <property type="match status" value="1"/>
</dbReference>
<dbReference type="GO" id="GO:0005777">
    <property type="term" value="C:peroxisome"/>
    <property type="evidence" value="ECO:0007669"/>
    <property type="project" value="UniProtKB-ARBA"/>
</dbReference>
<comment type="catalytic activity">
    <reaction evidence="8">
        <text>2-hydroxyoctanoate + O2 = 2-oxooctanoate + H2O2</text>
        <dbReference type="Rhea" id="RHEA:67940"/>
        <dbReference type="ChEBI" id="CHEBI:15379"/>
        <dbReference type="ChEBI" id="CHEBI:16240"/>
        <dbReference type="ChEBI" id="CHEBI:133514"/>
        <dbReference type="ChEBI" id="CHEBI:176689"/>
    </reaction>
    <physiologicalReaction direction="left-to-right" evidence="8">
        <dbReference type="Rhea" id="RHEA:67941"/>
    </physiologicalReaction>
</comment>
<dbReference type="InterPro" id="IPR000262">
    <property type="entry name" value="FMN-dep_DH"/>
</dbReference>
<evidence type="ECO:0000256" key="9">
    <source>
        <dbReference type="PIRSR" id="PIRSR000138-1"/>
    </source>
</evidence>
<dbReference type="Proteomes" id="UP000549394">
    <property type="component" value="Unassembled WGS sequence"/>
</dbReference>
<keyword evidence="3 10" id="KW-0285">Flavoprotein</keyword>
<feature type="binding site" evidence="10">
    <location>
        <position position="235"/>
    </location>
    <ligand>
        <name>FMN</name>
        <dbReference type="ChEBI" id="CHEBI:58210"/>
    </ligand>
</feature>
<evidence type="ECO:0000313" key="13">
    <source>
        <dbReference type="Proteomes" id="UP000549394"/>
    </source>
</evidence>
<feature type="binding site" evidence="10">
    <location>
        <position position="172"/>
    </location>
    <ligand>
        <name>glyoxylate</name>
        <dbReference type="ChEBI" id="CHEBI:36655"/>
    </ligand>
</feature>
<evidence type="ECO:0000256" key="3">
    <source>
        <dbReference type="ARBA" id="ARBA00022630"/>
    </source>
</evidence>
<feature type="binding site" evidence="10">
    <location>
        <position position="262"/>
    </location>
    <ligand>
        <name>glyoxylate</name>
        <dbReference type="ChEBI" id="CHEBI:36655"/>
    </ligand>
</feature>
<feature type="binding site" evidence="10">
    <location>
        <position position="28"/>
    </location>
    <ligand>
        <name>glyoxylate</name>
        <dbReference type="ChEBI" id="CHEBI:36655"/>
    </ligand>
</feature>
<dbReference type="InterPro" id="IPR012133">
    <property type="entry name" value="Alpha-hydoxy_acid_DH_FMN"/>
</dbReference>
<feature type="binding site" evidence="10">
    <location>
        <position position="257"/>
    </location>
    <ligand>
        <name>FMN</name>
        <dbReference type="ChEBI" id="CHEBI:58210"/>
    </ligand>
</feature>
<evidence type="ECO:0000256" key="7">
    <source>
        <dbReference type="ARBA" id="ARBA00029325"/>
    </source>
</evidence>
<feature type="binding site" evidence="10">
    <location>
        <position position="163"/>
    </location>
    <ligand>
        <name>FMN</name>
        <dbReference type="ChEBI" id="CHEBI:58210"/>
    </ligand>
</feature>
<keyword evidence="4 10" id="KW-0288">FMN</keyword>
<feature type="binding site" evidence="10">
    <location>
        <begin position="291"/>
        <end position="295"/>
    </location>
    <ligand>
        <name>FMN</name>
        <dbReference type="ChEBI" id="CHEBI:58210"/>
    </ligand>
</feature>
<organism evidence="12 13">
    <name type="scientific">Dimorphilus gyrociliatus</name>
    <dbReference type="NCBI Taxonomy" id="2664684"/>
    <lineage>
        <taxon>Eukaryota</taxon>
        <taxon>Metazoa</taxon>
        <taxon>Spiralia</taxon>
        <taxon>Lophotrochozoa</taxon>
        <taxon>Annelida</taxon>
        <taxon>Polychaeta</taxon>
        <taxon>Polychaeta incertae sedis</taxon>
        <taxon>Dinophilidae</taxon>
        <taxon>Dimorphilus</taxon>
    </lineage>
</organism>
<feature type="binding site" evidence="10">
    <location>
        <position position="135"/>
    </location>
    <ligand>
        <name>FMN</name>
        <dbReference type="ChEBI" id="CHEBI:58210"/>
    </ligand>
</feature>
<dbReference type="PROSITE" id="PS51349">
    <property type="entry name" value="FMN_HYDROXY_ACID_DH_2"/>
    <property type="match status" value="1"/>
</dbReference>
<dbReference type="PANTHER" id="PTHR10578:SF107">
    <property type="entry name" value="2-HYDROXYACID OXIDASE 1"/>
    <property type="match status" value="1"/>
</dbReference>
<evidence type="ECO:0000256" key="2">
    <source>
        <dbReference type="ARBA" id="ARBA00013087"/>
    </source>
</evidence>
<dbReference type="Pfam" id="PF01070">
    <property type="entry name" value="FMN_dh"/>
    <property type="match status" value="1"/>
</dbReference>
<comment type="cofactor">
    <cofactor evidence="1">
        <name>FMN</name>
        <dbReference type="ChEBI" id="CHEBI:58210"/>
    </cofactor>
</comment>